<accession>A0A941D5G0</accession>
<dbReference type="RefSeq" id="WP_211601637.1">
    <property type="nucleotide sequence ID" value="NZ_JAGSNF010000004.1"/>
</dbReference>
<evidence type="ECO:0000313" key="3">
    <source>
        <dbReference type="EMBL" id="MBR7742464.1"/>
    </source>
</evidence>
<gene>
    <name evidence="3" type="ORF">KC207_04070</name>
</gene>
<dbReference type="Gene3D" id="3.40.50.1820">
    <property type="entry name" value="alpha/beta hydrolase"/>
    <property type="match status" value="1"/>
</dbReference>
<dbReference type="GO" id="GO:0016787">
    <property type="term" value="F:hydrolase activity"/>
    <property type="evidence" value="ECO:0007669"/>
    <property type="project" value="UniProtKB-KW"/>
</dbReference>
<dbReference type="GO" id="GO:0016020">
    <property type="term" value="C:membrane"/>
    <property type="evidence" value="ECO:0007669"/>
    <property type="project" value="TreeGrafter"/>
</dbReference>
<protein>
    <submittedName>
        <fullName evidence="3">Alpha/beta hydrolase</fullName>
    </submittedName>
</protein>
<sequence length="270" mass="28061">MTTFVTSSRGDRVALDDLGSGPAVVFVAGAGPSRADDEMTASTARLLADGGCRALVPDRLGRNESVAHGVLDLAREVAALRAVVDHVGEPVVLVGHSSGCSLALRAVADGVRAEGLVLWEAPLAGPAADTAAWAADVERHLDAGDLEAATEQYMRDMPPEWLDGMRSSPAWPRLAAATRTQRADAQALAWATAALEDRSLGSTVDLPVLTCFGSETFPEMPAAAARLAEVLPRATVAELPGAGHAWDPEAMAPVLARFLREVSVPGAQSD</sequence>
<proteinExistence type="predicted"/>
<reference evidence="3" key="1">
    <citation type="submission" date="2021-04" db="EMBL/GenBank/DDBJ databases">
        <title>Phycicoccus avicenniae sp. nov., a novel endophytic actinomycetes isolated from branch of Avicennia mariana.</title>
        <authorList>
            <person name="Tuo L."/>
        </authorList>
    </citation>
    <scope>NUCLEOTIDE SEQUENCE</scope>
    <source>
        <strain evidence="3">BSK3Z-2</strain>
    </source>
</reference>
<dbReference type="SUPFAM" id="SSF53474">
    <property type="entry name" value="alpha/beta-Hydrolases"/>
    <property type="match status" value="1"/>
</dbReference>
<dbReference type="PANTHER" id="PTHR43798">
    <property type="entry name" value="MONOACYLGLYCEROL LIPASE"/>
    <property type="match status" value="1"/>
</dbReference>
<keyword evidence="4" id="KW-1185">Reference proteome</keyword>
<evidence type="ECO:0000256" key="1">
    <source>
        <dbReference type="ARBA" id="ARBA00022801"/>
    </source>
</evidence>
<feature type="domain" description="AB hydrolase-1" evidence="2">
    <location>
        <begin position="24"/>
        <end position="251"/>
    </location>
</feature>
<dbReference type="InterPro" id="IPR050266">
    <property type="entry name" value="AB_hydrolase_sf"/>
</dbReference>
<evidence type="ECO:0000313" key="4">
    <source>
        <dbReference type="Proteomes" id="UP000677016"/>
    </source>
</evidence>
<dbReference type="PANTHER" id="PTHR43798:SF31">
    <property type="entry name" value="AB HYDROLASE SUPERFAMILY PROTEIN YCLE"/>
    <property type="match status" value="1"/>
</dbReference>
<organism evidence="3 4">
    <name type="scientific">Phycicoccus avicenniae</name>
    <dbReference type="NCBI Taxonomy" id="2828860"/>
    <lineage>
        <taxon>Bacteria</taxon>
        <taxon>Bacillati</taxon>
        <taxon>Actinomycetota</taxon>
        <taxon>Actinomycetes</taxon>
        <taxon>Micrococcales</taxon>
        <taxon>Intrasporangiaceae</taxon>
        <taxon>Phycicoccus</taxon>
    </lineage>
</organism>
<name>A0A941D5G0_9MICO</name>
<keyword evidence="1 3" id="KW-0378">Hydrolase</keyword>
<dbReference type="EMBL" id="JAGSNF010000004">
    <property type="protein sequence ID" value="MBR7742464.1"/>
    <property type="molecule type" value="Genomic_DNA"/>
</dbReference>
<dbReference type="Proteomes" id="UP000677016">
    <property type="component" value="Unassembled WGS sequence"/>
</dbReference>
<comment type="caution">
    <text evidence="3">The sequence shown here is derived from an EMBL/GenBank/DDBJ whole genome shotgun (WGS) entry which is preliminary data.</text>
</comment>
<evidence type="ECO:0000259" key="2">
    <source>
        <dbReference type="Pfam" id="PF12697"/>
    </source>
</evidence>
<dbReference type="InterPro" id="IPR029058">
    <property type="entry name" value="AB_hydrolase_fold"/>
</dbReference>
<dbReference type="AlphaFoldDB" id="A0A941D5G0"/>
<dbReference type="Pfam" id="PF12697">
    <property type="entry name" value="Abhydrolase_6"/>
    <property type="match status" value="1"/>
</dbReference>
<dbReference type="InterPro" id="IPR000073">
    <property type="entry name" value="AB_hydrolase_1"/>
</dbReference>